<dbReference type="Proteomes" id="UP001234989">
    <property type="component" value="Chromosome 4"/>
</dbReference>
<evidence type="ECO:0000259" key="2">
    <source>
        <dbReference type="Pfam" id="PF24626"/>
    </source>
</evidence>
<evidence type="ECO:0000313" key="3">
    <source>
        <dbReference type="EMBL" id="WMV24077.1"/>
    </source>
</evidence>
<organism evidence="3 4">
    <name type="scientific">Solanum verrucosum</name>
    <dbReference type="NCBI Taxonomy" id="315347"/>
    <lineage>
        <taxon>Eukaryota</taxon>
        <taxon>Viridiplantae</taxon>
        <taxon>Streptophyta</taxon>
        <taxon>Embryophyta</taxon>
        <taxon>Tracheophyta</taxon>
        <taxon>Spermatophyta</taxon>
        <taxon>Magnoliopsida</taxon>
        <taxon>eudicotyledons</taxon>
        <taxon>Gunneridae</taxon>
        <taxon>Pentapetalae</taxon>
        <taxon>asterids</taxon>
        <taxon>lamiids</taxon>
        <taxon>Solanales</taxon>
        <taxon>Solanaceae</taxon>
        <taxon>Solanoideae</taxon>
        <taxon>Solaneae</taxon>
        <taxon>Solanum</taxon>
    </lineage>
</organism>
<gene>
    <name evidence="3" type="ORF">MTR67_017462</name>
</gene>
<dbReference type="InterPro" id="IPR056924">
    <property type="entry name" value="SH3_Tf2-1"/>
</dbReference>
<accession>A0AAF0QJU7</accession>
<dbReference type="PANTHER" id="PTHR46148">
    <property type="entry name" value="CHROMO DOMAIN-CONTAINING PROTEIN"/>
    <property type="match status" value="1"/>
</dbReference>
<dbReference type="EMBL" id="CP133615">
    <property type="protein sequence ID" value="WMV24077.1"/>
    <property type="molecule type" value="Genomic_DNA"/>
</dbReference>
<sequence length="266" mass="29717">MNVFYHPGKDATHQQKVEVFYQVGDDVLRYQGRLCVPKVGESALIGPDSVHDAMENVQFIRDRLKTAQSRQKSYADVRRRDLDFQIDDWVFLKVSPMKGVMWFGKKGKLSSRYVGPYRILKRFGKEQGKDITGQKGAKKQKKLKTSNVDDRQDHSPTRAKLEGYKSRLEGKSQGKRARAKERVKASPSYQGTALDHESLHGLWYPPRLVVPTTTCGATRSGKAVAHQGCPKVGSPSRATSQPVVKTTALGKARGVAFTSWWPSQGG</sequence>
<feature type="region of interest" description="Disordered" evidence="1">
    <location>
        <begin position="128"/>
        <end position="191"/>
    </location>
</feature>
<evidence type="ECO:0000313" key="4">
    <source>
        <dbReference type="Proteomes" id="UP001234989"/>
    </source>
</evidence>
<reference evidence="3" key="1">
    <citation type="submission" date="2023-08" db="EMBL/GenBank/DDBJ databases">
        <title>A de novo genome assembly of Solanum verrucosum Schlechtendal, a Mexican diploid species geographically isolated from the other diploid A-genome species in potato relatives.</title>
        <authorList>
            <person name="Hosaka K."/>
        </authorList>
    </citation>
    <scope>NUCLEOTIDE SEQUENCE</scope>
    <source>
        <tissue evidence="3">Young leaves</tissue>
    </source>
</reference>
<feature type="domain" description="Tf2-1-like SH3-like" evidence="2">
    <location>
        <begin position="88"/>
        <end position="125"/>
    </location>
</feature>
<protein>
    <recommendedName>
        <fullName evidence="2">Tf2-1-like SH3-like domain-containing protein</fullName>
    </recommendedName>
</protein>
<keyword evidence="4" id="KW-1185">Reference proteome</keyword>
<proteinExistence type="predicted"/>
<dbReference type="PANTHER" id="PTHR46148:SF56">
    <property type="entry name" value="RETROTRANSPOSON PROTEIN"/>
    <property type="match status" value="1"/>
</dbReference>
<dbReference type="AlphaFoldDB" id="A0AAF0QJU7"/>
<feature type="compositionally biased region" description="Basic and acidic residues" evidence="1">
    <location>
        <begin position="147"/>
        <end position="172"/>
    </location>
</feature>
<evidence type="ECO:0000256" key="1">
    <source>
        <dbReference type="SAM" id="MobiDB-lite"/>
    </source>
</evidence>
<dbReference type="Pfam" id="PF24626">
    <property type="entry name" value="SH3_Tf2-1"/>
    <property type="match status" value="1"/>
</dbReference>
<name>A0AAF0QJU7_SOLVR</name>